<proteinExistence type="predicted"/>
<dbReference type="Gene3D" id="4.10.220.110">
    <property type="match status" value="1"/>
</dbReference>
<dbReference type="Gene3D" id="2.30.110.50">
    <property type="match status" value="1"/>
</dbReference>
<name>A0A0E1WK46_BURPE</name>
<dbReference type="Pfam" id="PF10106">
    <property type="entry name" value="DUF2345"/>
    <property type="match status" value="1"/>
</dbReference>
<feature type="domain" description="Putative type VI secretion system Rhs element associated Vgr" evidence="4">
    <location>
        <begin position="580"/>
        <end position="687"/>
    </location>
</feature>
<feature type="domain" description="DUF2345" evidence="3">
    <location>
        <begin position="745"/>
        <end position="902"/>
    </location>
</feature>
<evidence type="ECO:0000259" key="4">
    <source>
        <dbReference type="Pfam" id="PF13296"/>
    </source>
</evidence>
<dbReference type="Pfam" id="PF13296">
    <property type="entry name" value="T6SS_Vgr"/>
    <property type="match status" value="1"/>
</dbReference>
<protein>
    <submittedName>
        <fullName evidence="5">Rhs element Vgr protein</fullName>
    </submittedName>
</protein>
<evidence type="ECO:0000313" key="6">
    <source>
        <dbReference type="Proteomes" id="UP000001812"/>
    </source>
</evidence>
<organism evidence="5 6">
    <name type="scientific">Burkholderia pseudomallei 1710a</name>
    <dbReference type="NCBI Taxonomy" id="320371"/>
    <lineage>
        <taxon>Bacteria</taxon>
        <taxon>Pseudomonadati</taxon>
        <taxon>Pseudomonadota</taxon>
        <taxon>Betaproteobacteria</taxon>
        <taxon>Burkholderiales</taxon>
        <taxon>Burkholderiaceae</taxon>
        <taxon>Burkholderia</taxon>
        <taxon>pseudomallei group</taxon>
    </lineage>
</organism>
<dbReference type="InterPro" id="IPR037026">
    <property type="entry name" value="Vgr_OB-fold_dom_sf"/>
</dbReference>
<dbReference type="Pfam" id="PF05954">
    <property type="entry name" value="Phage_GPD"/>
    <property type="match status" value="1"/>
</dbReference>
<dbReference type="RefSeq" id="WP_004526747.1">
    <property type="nucleotide sequence ID" value="NZ_CM000832.1"/>
</dbReference>
<dbReference type="InterPro" id="IPR028244">
    <property type="entry name" value="T6SS_Rhs_Vgr_dom"/>
</dbReference>
<dbReference type="Proteomes" id="UP000001812">
    <property type="component" value="Chromosome I"/>
</dbReference>
<dbReference type="InterPro" id="IPR006531">
    <property type="entry name" value="Gp5/Vgr_OB"/>
</dbReference>
<dbReference type="SUPFAM" id="SSF69279">
    <property type="entry name" value="Phage tail proteins"/>
    <property type="match status" value="2"/>
</dbReference>
<gene>
    <name evidence="5" type="ORF">BURPS1710A_2032</name>
</gene>
<feature type="region of interest" description="Disordered" evidence="1">
    <location>
        <begin position="539"/>
        <end position="571"/>
    </location>
</feature>
<accession>A0A0E1WK46</accession>
<dbReference type="SUPFAM" id="SSF69255">
    <property type="entry name" value="gp5 N-terminal domain-like"/>
    <property type="match status" value="1"/>
</dbReference>
<evidence type="ECO:0000259" key="2">
    <source>
        <dbReference type="Pfam" id="PF04717"/>
    </source>
</evidence>
<dbReference type="EMBL" id="CM000832">
    <property type="protein sequence ID" value="EET10002.1"/>
    <property type="molecule type" value="Genomic_DNA"/>
</dbReference>
<dbReference type="AlphaFoldDB" id="A0A0E1WK46"/>
<dbReference type="InterPro" id="IPR018769">
    <property type="entry name" value="VgrG2_DUF2345"/>
</dbReference>
<reference evidence="5 6" key="2">
    <citation type="submission" date="2009-05" db="EMBL/GenBank/DDBJ databases">
        <authorList>
            <person name="Harkins D.M."/>
            <person name="DeShazer D."/>
            <person name="Woods D.E."/>
            <person name="Brinkac L.M."/>
            <person name="Brown K.A."/>
            <person name="Hung G.C."/>
            <person name="Tuanyok A."/>
            <person name="Zhang B."/>
            <person name="Nierman W.C."/>
        </authorList>
    </citation>
    <scope>NUCLEOTIDE SEQUENCE [LARGE SCALE GENOMIC DNA]</scope>
    <source>
        <strain evidence="5 6">1710a</strain>
    </source>
</reference>
<evidence type="ECO:0000313" key="5">
    <source>
        <dbReference type="EMBL" id="EET10002.1"/>
    </source>
</evidence>
<dbReference type="Gene3D" id="2.40.50.230">
    <property type="entry name" value="Gp5 N-terminal domain"/>
    <property type="match status" value="1"/>
</dbReference>
<dbReference type="Gene3D" id="3.55.50.10">
    <property type="entry name" value="Baseplate protein-like domains"/>
    <property type="match status" value="1"/>
</dbReference>
<dbReference type="NCBIfam" id="TIGR03361">
    <property type="entry name" value="VI_Rhs_Vgr"/>
    <property type="match status" value="1"/>
</dbReference>
<sequence>MSVITQFTSLFSAANCLYCLDGPGEIASLQIERWVGRETLSENFQWDVYALATDPGLDLDAMLGQRVTIRTALANGTSAVRSGLVAQAECIGYDAGLARYCLQLVPWLAALAHGRDERTFVRQGVADVLGAVFAPYGAIARWRFTADANQRIAELGARDYRVQYRTHTHFDFVRHVLAEAGLGFCFVEEADAPAGHTMLIFDDSTQLPEDETSARMGGVPQRLSGTATEPDDVIVGIGQSLSLTADRVTLISSDYRGNQSTSATASLGNPAGSRELYDDVGPEAFDSLREADDAARRHADAIVSAARFWTGYGTLRTARAGRALRIAGATWRMSRGGAPAPDAFVLTRVDQIGINNLPATVMERVERSLGPLPPANLDARVLAQAKAGGYANRFDAAPRDQAWRPTLEDGAGQRLNPVPTALGAQTAIVVGPQGETRPGSTGPVHTDAQGRLRLRYHWQADGDAGTYPTRAMQRLASEGHGLQQTPRIGHEVLVQFVNGLVHRPIVLGGLFNGRGEGGEAPTPGGEAGQPLDESVYAQASDHAASAQGNLAGGHSPAWHGAGGGAKRHDHAGALSGFKSQEFDGQGYNQLVADDTDRMGRMQMATTHAATQLNIGHLRHQADNYLGSFRGQGVELRSDAYGALRGARGVLISSYAPTGPSQPAGDASALQSLLAQQATLAKLLDKSADTHKTLPFAAQRGAQRAGQSSMNGDAAPLDALGKSFATTVGADGYAQASADASRRATGNALPHTGDAVLGVEAKGGQGVLAGQSLQWVAGETLTIGSGNDTNLAVNRTLRVHSGQGIGWLAGANGANGAQGVGMSVIAGKDDLALQAQHDLMALRARDDLRVASIGADVEIAAKQTVRLAVSGGAHLTIEGGNVTFGCPGSLVVHAAQHTFVGPDQLAPALPQFPEKVCVECLKHAMQSGSALAGKAI</sequence>
<evidence type="ECO:0000259" key="3">
    <source>
        <dbReference type="Pfam" id="PF10106"/>
    </source>
</evidence>
<reference evidence="6" key="1">
    <citation type="submission" date="2007-08" db="EMBL/GenBank/DDBJ databases">
        <title>Annotation of Burkholderia pseudomallei 1710a.</title>
        <authorList>
            <person name="Harkins D.M."/>
            <person name="DeShazer D."/>
            <person name="Woods D.E."/>
            <person name="Brinkac L.M."/>
            <person name="Brown K.A."/>
            <person name="Hung G.C."/>
            <person name="Tuanyok A."/>
            <person name="Zhang B."/>
            <person name="Nierman W.C."/>
        </authorList>
    </citation>
    <scope>NUCLEOTIDE SEQUENCE [LARGE SCALE GENOMIC DNA]</scope>
    <source>
        <strain evidence="6">1710a</strain>
    </source>
</reference>
<feature type="domain" description="Gp5/Type VI secretion system Vgr protein OB-fold" evidence="2">
    <location>
        <begin position="446"/>
        <end position="511"/>
    </location>
</feature>
<evidence type="ECO:0000256" key="1">
    <source>
        <dbReference type="SAM" id="MobiDB-lite"/>
    </source>
</evidence>
<dbReference type="InterPro" id="IPR017847">
    <property type="entry name" value="T6SS_RhsGE_Vgr_subset"/>
</dbReference>
<dbReference type="Pfam" id="PF04717">
    <property type="entry name" value="Phage_base_V"/>
    <property type="match status" value="1"/>
</dbReference>
<dbReference type="HOGENOM" id="CLU_004121_1_6_4"/>